<dbReference type="InterPro" id="IPR040079">
    <property type="entry name" value="Glutathione_S-Trfase"/>
</dbReference>
<dbReference type="PANTHER" id="PTHR44051">
    <property type="entry name" value="GLUTATHIONE S-TRANSFERASE-RELATED"/>
    <property type="match status" value="1"/>
</dbReference>
<dbReference type="Proteomes" id="UP000195221">
    <property type="component" value="Unassembled WGS sequence"/>
</dbReference>
<dbReference type="InterPro" id="IPR036249">
    <property type="entry name" value="Thioredoxin-like_sf"/>
</dbReference>
<keyword evidence="1" id="KW-0812">Transmembrane</keyword>
<feature type="domain" description="GST N-terminal" evidence="2">
    <location>
        <begin position="1"/>
        <end position="80"/>
    </location>
</feature>
<keyword evidence="1" id="KW-1133">Transmembrane helix</keyword>
<dbReference type="Gene3D" id="1.20.1050.10">
    <property type="match status" value="1"/>
</dbReference>
<dbReference type="CDD" id="cd03057">
    <property type="entry name" value="GST_N_Beta"/>
    <property type="match status" value="1"/>
</dbReference>
<evidence type="ECO:0000256" key="1">
    <source>
        <dbReference type="SAM" id="Phobius"/>
    </source>
</evidence>
<dbReference type="Gene3D" id="3.40.30.10">
    <property type="entry name" value="Glutaredoxin"/>
    <property type="match status" value="1"/>
</dbReference>
<protein>
    <submittedName>
        <fullName evidence="4">Glutathione S-transferase</fullName>
    </submittedName>
</protein>
<dbReference type="SUPFAM" id="SSF47616">
    <property type="entry name" value="GST C-terminal domain-like"/>
    <property type="match status" value="1"/>
</dbReference>
<dbReference type="GO" id="GO:0016740">
    <property type="term" value="F:transferase activity"/>
    <property type="evidence" value="ECO:0007669"/>
    <property type="project" value="UniProtKB-KW"/>
</dbReference>
<dbReference type="PANTHER" id="PTHR44051:SF8">
    <property type="entry name" value="GLUTATHIONE S-TRANSFERASE GSTA"/>
    <property type="match status" value="1"/>
</dbReference>
<reference evidence="4 5" key="1">
    <citation type="submission" date="2017-03" db="EMBL/GenBank/DDBJ databases">
        <title>Genome analysis of strain PAMC 26577.</title>
        <authorList>
            <person name="Oh H.-M."/>
            <person name="Yang J.-A."/>
        </authorList>
    </citation>
    <scope>NUCLEOTIDE SEQUENCE [LARGE SCALE GENOMIC DNA]</scope>
    <source>
        <strain evidence="4 5">PAMC 26577</strain>
    </source>
</reference>
<dbReference type="RefSeq" id="WP_075358688.1">
    <property type="nucleotide sequence ID" value="NZ_MSRG01000039.1"/>
</dbReference>
<sequence length="194" mass="21486">MILYYAPGGCSQACHIALIEAGIPHRIVKTGRDRRTEDGHDFNLINPKGYTPALDLKDGTVLTEGLVILTYIADTSGKLLASSGLARWRALEATAFMSTEIHRQFLPFFRGGTTQEKEQAAQTLLMRFDTISNQLGDKPFLIGEQMTIADCYLFVMLSWAVMMGVALPRHLSDHLARMKDLPSVIKTLSEEGLT</sequence>
<evidence type="ECO:0000259" key="2">
    <source>
        <dbReference type="PROSITE" id="PS50404"/>
    </source>
</evidence>
<dbReference type="InterPro" id="IPR004045">
    <property type="entry name" value="Glutathione_S-Trfase_N"/>
</dbReference>
<dbReference type="AlphaFoldDB" id="A0A242M2S2"/>
<dbReference type="PROSITE" id="PS50404">
    <property type="entry name" value="GST_NTER"/>
    <property type="match status" value="1"/>
</dbReference>
<dbReference type="CDD" id="cd03188">
    <property type="entry name" value="GST_C_Beta"/>
    <property type="match status" value="1"/>
</dbReference>
<proteinExistence type="predicted"/>
<evidence type="ECO:0000259" key="3">
    <source>
        <dbReference type="PROSITE" id="PS50405"/>
    </source>
</evidence>
<evidence type="ECO:0000313" key="5">
    <source>
        <dbReference type="Proteomes" id="UP000195221"/>
    </source>
</evidence>
<dbReference type="Pfam" id="PF13409">
    <property type="entry name" value="GST_N_2"/>
    <property type="match status" value="1"/>
</dbReference>
<dbReference type="InterPro" id="IPR036282">
    <property type="entry name" value="Glutathione-S-Trfase_C_sf"/>
</dbReference>
<evidence type="ECO:0000313" key="4">
    <source>
        <dbReference type="EMBL" id="OTP65235.1"/>
    </source>
</evidence>
<gene>
    <name evidence="4" type="ORF">PAMC26577_40415</name>
</gene>
<dbReference type="SFLD" id="SFLDG00358">
    <property type="entry name" value="Main_(cytGST)"/>
    <property type="match status" value="1"/>
</dbReference>
<keyword evidence="1" id="KW-0472">Membrane</keyword>
<comment type="caution">
    <text evidence="4">The sequence shown here is derived from an EMBL/GenBank/DDBJ whole genome shotgun (WGS) entry which is preliminary data.</text>
</comment>
<accession>A0A242M2S2</accession>
<organism evidence="4 5">
    <name type="scientific">Caballeronia sordidicola</name>
    <name type="common">Burkholderia sordidicola</name>
    <dbReference type="NCBI Taxonomy" id="196367"/>
    <lineage>
        <taxon>Bacteria</taxon>
        <taxon>Pseudomonadati</taxon>
        <taxon>Pseudomonadota</taxon>
        <taxon>Betaproteobacteria</taxon>
        <taxon>Burkholderiales</taxon>
        <taxon>Burkholderiaceae</taxon>
        <taxon>Caballeronia</taxon>
    </lineage>
</organism>
<dbReference type="InterPro" id="IPR010987">
    <property type="entry name" value="Glutathione-S-Trfase_C-like"/>
</dbReference>
<feature type="domain" description="GST C-terminal" evidence="3">
    <location>
        <begin position="83"/>
        <end position="194"/>
    </location>
</feature>
<feature type="transmembrane region" description="Helical" evidence="1">
    <location>
        <begin position="152"/>
        <end position="171"/>
    </location>
</feature>
<keyword evidence="4" id="KW-0808">Transferase</keyword>
<dbReference type="EMBL" id="NBTZ01000182">
    <property type="protein sequence ID" value="OTP65235.1"/>
    <property type="molecule type" value="Genomic_DNA"/>
</dbReference>
<dbReference type="Pfam" id="PF13410">
    <property type="entry name" value="GST_C_2"/>
    <property type="match status" value="1"/>
</dbReference>
<name>A0A242M2S2_CABSO</name>
<dbReference type="SFLD" id="SFLDS00019">
    <property type="entry name" value="Glutathione_Transferase_(cytos"/>
    <property type="match status" value="1"/>
</dbReference>
<dbReference type="SUPFAM" id="SSF52833">
    <property type="entry name" value="Thioredoxin-like"/>
    <property type="match status" value="1"/>
</dbReference>
<dbReference type="PROSITE" id="PS50405">
    <property type="entry name" value="GST_CTER"/>
    <property type="match status" value="1"/>
</dbReference>